<dbReference type="InterPro" id="IPR053150">
    <property type="entry name" value="Teicoplanin_resist-assoc"/>
</dbReference>
<name>A0A3M8ARF8_9BACL</name>
<feature type="transmembrane region" description="Helical" evidence="1">
    <location>
        <begin position="119"/>
        <end position="141"/>
    </location>
</feature>
<keyword evidence="1" id="KW-0812">Transmembrane</keyword>
<evidence type="ECO:0000313" key="4">
    <source>
        <dbReference type="Proteomes" id="UP000276178"/>
    </source>
</evidence>
<evidence type="ECO:0000256" key="1">
    <source>
        <dbReference type="SAM" id="Phobius"/>
    </source>
</evidence>
<evidence type="ECO:0000259" key="2">
    <source>
        <dbReference type="Pfam" id="PF04892"/>
    </source>
</evidence>
<dbReference type="GeneID" id="82813313"/>
<keyword evidence="1" id="KW-1133">Transmembrane helix</keyword>
<sequence>MLLFERAPLFIGLAAILISAIILRLAWKKKYGFLFFYTLFCVYVLHLGKYTLFPIPIDPRLIADKARVANTFAEEMNLIPFFFPAGFGLADMQVLLNIALTVPFGFGISFLGKTHLRKIVLLGLLVGCTIESLQLLIGLALGFPYRYVDINDVIMNFLGVVIGYGIFRLFSIVFIKVTKKPHFTSVVPLTITNQPDTSVSSLIVRIGQASVEIRSGFAPHLLRKIVHVLEAPC</sequence>
<dbReference type="PANTHER" id="PTHR36834:SF1">
    <property type="entry name" value="INTEGRAL MEMBRANE PROTEIN"/>
    <property type="match status" value="1"/>
</dbReference>
<keyword evidence="1" id="KW-0472">Membrane</keyword>
<evidence type="ECO:0000313" key="3">
    <source>
        <dbReference type="EMBL" id="RNB53781.1"/>
    </source>
</evidence>
<dbReference type="Pfam" id="PF04892">
    <property type="entry name" value="VanZ"/>
    <property type="match status" value="1"/>
</dbReference>
<dbReference type="AlphaFoldDB" id="A0A3M8ARF8"/>
<feature type="transmembrane region" description="Helical" evidence="1">
    <location>
        <begin position="153"/>
        <end position="175"/>
    </location>
</feature>
<gene>
    <name evidence="3" type="ORF">EB820_15625</name>
</gene>
<dbReference type="RefSeq" id="WP_005830095.1">
    <property type="nucleotide sequence ID" value="NZ_BJOD01000063.1"/>
</dbReference>
<feature type="transmembrane region" description="Helical" evidence="1">
    <location>
        <begin position="94"/>
        <end position="112"/>
    </location>
</feature>
<reference evidence="3 4" key="1">
    <citation type="submission" date="2018-10" db="EMBL/GenBank/DDBJ databases">
        <title>Phylogenomics of Brevibacillus.</title>
        <authorList>
            <person name="Dunlap C."/>
        </authorList>
    </citation>
    <scope>NUCLEOTIDE SEQUENCE [LARGE SCALE GENOMIC DNA]</scope>
    <source>
        <strain evidence="3 4">NRRL NRS 1219</strain>
    </source>
</reference>
<protein>
    <recommendedName>
        <fullName evidence="2">VanZ-like domain-containing protein</fullName>
    </recommendedName>
</protein>
<dbReference type="EMBL" id="RHHN01000046">
    <property type="protein sequence ID" value="RNB53781.1"/>
    <property type="molecule type" value="Genomic_DNA"/>
</dbReference>
<dbReference type="OrthoDB" id="4822551at2"/>
<comment type="caution">
    <text evidence="3">The sequence shown here is derived from an EMBL/GenBank/DDBJ whole genome shotgun (WGS) entry which is preliminary data.</text>
</comment>
<dbReference type="Proteomes" id="UP000276178">
    <property type="component" value="Unassembled WGS sequence"/>
</dbReference>
<feature type="transmembrane region" description="Helical" evidence="1">
    <location>
        <begin position="34"/>
        <end position="53"/>
    </location>
</feature>
<feature type="transmembrane region" description="Helical" evidence="1">
    <location>
        <begin position="6"/>
        <end position="27"/>
    </location>
</feature>
<organism evidence="3 4">
    <name type="scientific">Brevibacillus agri</name>
    <dbReference type="NCBI Taxonomy" id="51101"/>
    <lineage>
        <taxon>Bacteria</taxon>
        <taxon>Bacillati</taxon>
        <taxon>Bacillota</taxon>
        <taxon>Bacilli</taxon>
        <taxon>Bacillales</taxon>
        <taxon>Paenibacillaceae</taxon>
        <taxon>Brevibacillus</taxon>
    </lineage>
</organism>
<proteinExistence type="predicted"/>
<dbReference type="InterPro" id="IPR006976">
    <property type="entry name" value="VanZ-like"/>
</dbReference>
<feature type="domain" description="VanZ-like" evidence="2">
    <location>
        <begin position="40"/>
        <end position="170"/>
    </location>
</feature>
<accession>A0A3M8ARF8</accession>
<dbReference type="PANTHER" id="PTHR36834">
    <property type="entry name" value="MEMBRANE PROTEIN-RELATED"/>
    <property type="match status" value="1"/>
</dbReference>